<protein>
    <recommendedName>
        <fullName evidence="3">Ketoreductase domain-containing protein</fullName>
    </recommendedName>
</protein>
<comment type="caution">
    <text evidence="4">The sequence shown here is derived from an EMBL/GenBank/DDBJ whole genome shotgun (WGS) entry which is preliminary data.</text>
</comment>
<dbReference type="Gene3D" id="3.40.50.720">
    <property type="entry name" value="NAD(P)-binding Rossmann-like Domain"/>
    <property type="match status" value="1"/>
</dbReference>
<dbReference type="InterPro" id="IPR050259">
    <property type="entry name" value="SDR"/>
</dbReference>
<reference evidence="4" key="2">
    <citation type="submission" date="2020-09" db="EMBL/GenBank/DDBJ databases">
        <authorList>
            <person name="Sun Q."/>
            <person name="Ohkuma M."/>
        </authorList>
    </citation>
    <scope>NUCLEOTIDE SEQUENCE</scope>
    <source>
        <strain evidence="4">JCM 14359</strain>
    </source>
</reference>
<dbReference type="PRINTS" id="PR00081">
    <property type="entry name" value="GDHRDH"/>
</dbReference>
<dbReference type="PRINTS" id="PR00080">
    <property type="entry name" value="SDRFAMILY"/>
</dbReference>
<dbReference type="EMBL" id="BMOC01000005">
    <property type="protein sequence ID" value="GGJ03784.1"/>
    <property type="molecule type" value="Genomic_DNA"/>
</dbReference>
<dbReference type="InterPro" id="IPR020904">
    <property type="entry name" value="Sc_DH/Rdtase_CS"/>
</dbReference>
<evidence type="ECO:0000256" key="1">
    <source>
        <dbReference type="ARBA" id="ARBA00006484"/>
    </source>
</evidence>
<dbReference type="GO" id="GO:0032787">
    <property type="term" value="P:monocarboxylic acid metabolic process"/>
    <property type="evidence" value="ECO:0007669"/>
    <property type="project" value="UniProtKB-ARBA"/>
</dbReference>
<dbReference type="PANTHER" id="PTHR42879">
    <property type="entry name" value="3-OXOACYL-(ACYL-CARRIER-PROTEIN) REDUCTASE"/>
    <property type="match status" value="1"/>
</dbReference>
<dbReference type="RefSeq" id="WP_229663758.1">
    <property type="nucleotide sequence ID" value="NZ_BMOC01000005.1"/>
</dbReference>
<reference evidence="4" key="1">
    <citation type="journal article" date="2014" name="Int. J. Syst. Evol. Microbiol.">
        <title>Complete genome sequence of Corynebacterium casei LMG S-19264T (=DSM 44701T), isolated from a smear-ripened cheese.</title>
        <authorList>
            <consortium name="US DOE Joint Genome Institute (JGI-PGF)"/>
            <person name="Walter F."/>
            <person name="Albersmeier A."/>
            <person name="Kalinowski J."/>
            <person name="Ruckert C."/>
        </authorList>
    </citation>
    <scope>NUCLEOTIDE SEQUENCE</scope>
    <source>
        <strain evidence="4">JCM 14359</strain>
    </source>
</reference>
<dbReference type="Proteomes" id="UP000653099">
    <property type="component" value="Unassembled WGS sequence"/>
</dbReference>
<gene>
    <name evidence="4" type="ORF">GCM10008995_12010</name>
</gene>
<dbReference type="AlphaFoldDB" id="A0A830ERS8"/>
<organism evidence="4 5">
    <name type="scientific">Halobellus salinus</name>
    <dbReference type="NCBI Taxonomy" id="931585"/>
    <lineage>
        <taxon>Archaea</taxon>
        <taxon>Methanobacteriati</taxon>
        <taxon>Methanobacteriota</taxon>
        <taxon>Stenosarchaea group</taxon>
        <taxon>Halobacteria</taxon>
        <taxon>Halobacteriales</taxon>
        <taxon>Haloferacaceae</taxon>
        <taxon>Halobellus</taxon>
    </lineage>
</organism>
<dbReference type="InterPro" id="IPR036291">
    <property type="entry name" value="NAD(P)-bd_dom_sf"/>
</dbReference>
<evidence type="ECO:0000259" key="3">
    <source>
        <dbReference type="SMART" id="SM00822"/>
    </source>
</evidence>
<dbReference type="SMART" id="SM00822">
    <property type="entry name" value="PKS_KR"/>
    <property type="match status" value="1"/>
</dbReference>
<proteinExistence type="inferred from homology"/>
<dbReference type="InterPro" id="IPR057326">
    <property type="entry name" value="KR_dom"/>
</dbReference>
<dbReference type="PROSITE" id="PS00061">
    <property type="entry name" value="ADH_SHORT"/>
    <property type="match status" value="1"/>
</dbReference>
<keyword evidence="5" id="KW-1185">Reference proteome</keyword>
<dbReference type="SUPFAM" id="SSF51735">
    <property type="entry name" value="NAD(P)-binding Rossmann-fold domains"/>
    <property type="match status" value="1"/>
</dbReference>
<feature type="domain" description="Ketoreductase" evidence="3">
    <location>
        <begin position="10"/>
        <end position="190"/>
    </location>
</feature>
<dbReference type="PANTHER" id="PTHR42879:SF2">
    <property type="entry name" value="3-OXOACYL-[ACYL-CARRIER-PROTEIN] REDUCTASE FABG"/>
    <property type="match status" value="1"/>
</dbReference>
<dbReference type="CDD" id="cd05233">
    <property type="entry name" value="SDR_c"/>
    <property type="match status" value="1"/>
</dbReference>
<sequence length="194" mass="20387">MSSTDPLDGRVSIVTGAGGSVGGGIATHLADAGSDVVLAVHNDEEVTDQIRASGRRARTVRVDVSDRERVDAMVDEPLTEFGRIDIVINSAGALSVGSVLERNESDWDRVMDVNAKGTFLVSQATIPHLRENEGTIINVSSISGMIAAPDHCHYGASKHGINGLTKSLAIELAEDDITVNAPCPGIVASQMWAE</sequence>
<evidence type="ECO:0000256" key="2">
    <source>
        <dbReference type="RuleBase" id="RU000363"/>
    </source>
</evidence>
<name>A0A830ERS8_9EURY</name>
<dbReference type="FunFam" id="3.40.50.720:FF:000084">
    <property type="entry name" value="Short-chain dehydrogenase reductase"/>
    <property type="match status" value="1"/>
</dbReference>
<evidence type="ECO:0000313" key="4">
    <source>
        <dbReference type="EMBL" id="GGJ03784.1"/>
    </source>
</evidence>
<accession>A0A830ERS8</accession>
<evidence type="ECO:0000313" key="5">
    <source>
        <dbReference type="Proteomes" id="UP000653099"/>
    </source>
</evidence>
<dbReference type="Pfam" id="PF00106">
    <property type="entry name" value="adh_short"/>
    <property type="match status" value="1"/>
</dbReference>
<dbReference type="InterPro" id="IPR002347">
    <property type="entry name" value="SDR_fam"/>
</dbReference>
<comment type="similarity">
    <text evidence="1 2">Belongs to the short-chain dehydrogenases/reductases (SDR) family.</text>
</comment>